<evidence type="ECO:0000256" key="3">
    <source>
        <dbReference type="ARBA" id="ARBA00022723"/>
    </source>
</evidence>
<feature type="domain" description="UBP-type" evidence="12">
    <location>
        <begin position="122"/>
        <end position="219"/>
    </location>
</feature>
<accession>A0A139IEG6</accession>
<proteinExistence type="predicted"/>
<evidence type="ECO:0000256" key="1">
    <source>
        <dbReference type="ARBA" id="ARBA00004123"/>
    </source>
</evidence>
<keyword evidence="7" id="KW-0508">mRNA splicing</keyword>
<evidence type="ECO:0000256" key="2">
    <source>
        <dbReference type="ARBA" id="ARBA00022664"/>
    </source>
</evidence>
<dbReference type="STRING" id="113226.A0A139IEG6"/>
<organism evidence="13 14">
    <name type="scientific">Pseudocercospora musae</name>
    <dbReference type="NCBI Taxonomy" id="113226"/>
    <lineage>
        <taxon>Eukaryota</taxon>
        <taxon>Fungi</taxon>
        <taxon>Dikarya</taxon>
        <taxon>Ascomycota</taxon>
        <taxon>Pezizomycotina</taxon>
        <taxon>Dothideomycetes</taxon>
        <taxon>Dothideomycetidae</taxon>
        <taxon>Mycosphaerellales</taxon>
        <taxon>Mycosphaerellaceae</taxon>
        <taxon>Pseudocercospora</taxon>
    </lineage>
</organism>
<dbReference type="Gene3D" id="3.30.40.10">
    <property type="entry name" value="Zinc/RING finger domain, C3HC4 (zinc finger)"/>
    <property type="match status" value="1"/>
</dbReference>
<evidence type="ECO:0000313" key="14">
    <source>
        <dbReference type="Proteomes" id="UP000073492"/>
    </source>
</evidence>
<dbReference type="SMART" id="SM00290">
    <property type="entry name" value="ZnF_UBP"/>
    <property type="match status" value="1"/>
</dbReference>
<keyword evidence="6" id="KW-0862">Zinc</keyword>
<name>A0A139IEG6_9PEZI</name>
<comment type="caution">
    <text evidence="13">The sequence shown here is derived from an EMBL/GenBank/DDBJ whole genome shotgun (WGS) entry which is preliminary data.</text>
</comment>
<dbReference type="PROSITE" id="PS50235">
    <property type="entry name" value="USP_3"/>
    <property type="match status" value="1"/>
</dbReference>
<evidence type="ECO:0000256" key="9">
    <source>
        <dbReference type="PROSITE-ProRule" id="PRU00502"/>
    </source>
</evidence>
<dbReference type="SUPFAM" id="SSF57850">
    <property type="entry name" value="RING/U-box"/>
    <property type="match status" value="1"/>
</dbReference>
<dbReference type="InterPro" id="IPR013083">
    <property type="entry name" value="Znf_RING/FYVE/PHD"/>
</dbReference>
<evidence type="ECO:0000256" key="6">
    <source>
        <dbReference type="ARBA" id="ARBA00022833"/>
    </source>
</evidence>
<dbReference type="EMBL" id="LFZO01000128">
    <property type="protein sequence ID" value="KXT13138.1"/>
    <property type="molecule type" value="Genomic_DNA"/>
</dbReference>
<keyword evidence="4" id="KW-0747">Spliceosome</keyword>
<feature type="compositionally biased region" description="Acidic residues" evidence="10">
    <location>
        <begin position="97"/>
        <end position="110"/>
    </location>
</feature>
<dbReference type="AlphaFoldDB" id="A0A139IEG6"/>
<dbReference type="GO" id="GO:0008270">
    <property type="term" value="F:zinc ion binding"/>
    <property type="evidence" value="ECO:0007669"/>
    <property type="project" value="UniProtKB-KW"/>
</dbReference>
<dbReference type="GO" id="GO:0000245">
    <property type="term" value="P:spliceosomal complex assembly"/>
    <property type="evidence" value="ECO:0007669"/>
    <property type="project" value="InterPro"/>
</dbReference>
<feature type="compositionally biased region" description="Polar residues" evidence="10">
    <location>
        <begin position="1"/>
        <end position="14"/>
    </location>
</feature>
<feature type="region of interest" description="Disordered" evidence="10">
    <location>
        <begin position="1"/>
        <end position="119"/>
    </location>
</feature>
<evidence type="ECO:0000259" key="12">
    <source>
        <dbReference type="PROSITE" id="PS50271"/>
    </source>
</evidence>
<dbReference type="InterPro" id="IPR001394">
    <property type="entry name" value="Peptidase_C19_UCH"/>
</dbReference>
<dbReference type="InterPro" id="IPR033809">
    <property type="entry name" value="USP39"/>
</dbReference>
<keyword evidence="8" id="KW-0539">Nucleus</keyword>
<dbReference type="Proteomes" id="UP000073492">
    <property type="component" value="Unassembled WGS sequence"/>
</dbReference>
<keyword evidence="5 9" id="KW-0863">Zinc-finger</keyword>
<protein>
    <recommendedName>
        <fullName evidence="15">USP domain-containing protein</fullName>
    </recommendedName>
</protein>
<dbReference type="GO" id="GO:0016579">
    <property type="term" value="P:protein deubiquitination"/>
    <property type="evidence" value="ECO:0007669"/>
    <property type="project" value="InterPro"/>
</dbReference>
<dbReference type="CDD" id="cd02669">
    <property type="entry name" value="Peptidase_C19M"/>
    <property type="match status" value="1"/>
</dbReference>
<dbReference type="SUPFAM" id="SSF54001">
    <property type="entry name" value="Cysteine proteinases"/>
    <property type="match status" value="1"/>
</dbReference>
<dbReference type="GO" id="GO:0004843">
    <property type="term" value="F:cysteine-type deubiquitinase activity"/>
    <property type="evidence" value="ECO:0007669"/>
    <property type="project" value="InterPro"/>
</dbReference>
<evidence type="ECO:0008006" key="15">
    <source>
        <dbReference type="Google" id="ProtNLM"/>
    </source>
</evidence>
<dbReference type="Gene3D" id="3.90.70.10">
    <property type="entry name" value="Cysteine proteinases"/>
    <property type="match status" value="1"/>
</dbReference>
<evidence type="ECO:0000256" key="4">
    <source>
        <dbReference type="ARBA" id="ARBA00022728"/>
    </source>
</evidence>
<dbReference type="Pfam" id="PF02148">
    <property type="entry name" value="zf-UBP"/>
    <property type="match status" value="1"/>
</dbReference>
<dbReference type="Pfam" id="PF00443">
    <property type="entry name" value="UCH"/>
    <property type="match status" value="1"/>
</dbReference>
<sequence length="580" mass="65758">MTRASKPNSSSADTTELCMRQRRDHNKKAVSAMAKRPAEAPLEDSITDSPASKRARVQQVDVADEDLPPPPPPPPPAPELSNGHTNGRNGDHNGADVSEEQEEEDDDVDEAPTRQNAPAVGYSDLYLDTISRTRLDFDFEKLCSITLSNINVYACLVCGKYFTGRGAKTPAYFHALEEGHHVYINMQTKKVYVLPEGYEVQNKSLDDIKFVVDPTFTPEEVKALDKEPKPQWDLLGRKYIPGFVGLNNIKANDYLNVVVQALSHVVPLRNFLMLEDLTSKSELIKRFSIMVRKIWNPKAFKSHVSPHELIQEVSLRSGKRFLLTQQADPIDFLSWFLNNLHLALGGSKTKPKSSLIQKIFQGALRVESQEITARADAGDRLRFEDTTITSQKTPFMILTLDLPPAPLFQDDVEKNIIPQVSLTTVLQKYNGITAQERMNTRMRYRLLHPLPPFLIMHIKRFQPNKFLGSQRNPTIVTFNPRTLDVSPYVEPDPKIHPIGEPIVYELVANITYEGVKVRDDSVEGEAERKVWKVQVKEGSDSNQWWEMQDLFVQKVNADLLATKESYIMVWKRVNKSKAKS</sequence>
<evidence type="ECO:0000256" key="10">
    <source>
        <dbReference type="SAM" id="MobiDB-lite"/>
    </source>
</evidence>
<evidence type="ECO:0000313" key="13">
    <source>
        <dbReference type="EMBL" id="KXT13138.1"/>
    </source>
</evidence>
<dbReference type="PROSITE" id="PS50271">
    <property type="entry name" value="ZF_UBP"/>
    <property type="match status" value="1"/>
</dbReference>
<keyword evidence="2" id="KW-0507">mRNA processing</keyword>
<evidence type="ECO:0000256" key="7">
    <source>
        <dbReference type="ARBA" id="ARBA00023187"/>
    </source>
</evidence>
<dbReference type="InterPro" id="IPR050185">
    <property type="entry name" value="Ub_carboxyl-term_hydrolase"/>
</dbReference>
<dbReference type="OrthoDB" id="10263353at2759"/>
<feature type="domain" description="USP" evidence="11">
    <location>
        <begin position="244"/>
        <end position="573"/>
    </location>
</feature>
<evidence type="ECO:0000256" key="5">
    <source>
        <dbReference type="ARBA" id="ARBA00022771"/>
    </source>
</evidence>
<dbReference type="InterPro" id="IPR028889">
    <property type="entry name" value="USP"/>
</dbReference>
<dbReference type="PANTHER" id="PTHR21646:SF16">
    <property type="entry name" value="U4_U6.U5 TRI-SNRNP-ASSOCIATED PROTEIN 2"/>
    <property type="match status" value="1"/>
</dbReference>
<dbReference type="InterPro" id="IPR001607">
    <property type="entry name" value="Znf_UBP"/>
</dbReference>
<evidence type="ECO:0000256" key="8">
    <source>
        <dbReference type="ARBA" id="ARBA00023242"/>
    </source>
</evidence>
<dbReference type="GO" id="GO:0005681">
    <property type="term" value="C:spliceosomal complex"/>
    <property type="evidence" value="ECO:0007669"/>
    <property type="project" value="UniProtKB-KW"/>
</dbReference>
<evidence type="ECO:0000259" key="11">
    <source>
        <dbReference type="PROSITE" id="PS50235"/>
    </source>
</evidence>
<feature type="compositionally biased region" description="Pro residues" evidence="10">
    <location>
        <begin position="68"/>
        <end position="78"/>
    </location>
</feature>
<dbReference type="PANTHER" id="PTHR21646">
    <property type="entry name" value="UBIQUITIN CARBOXYL-TERMINAL HYDROLASE"/>
    <property type="match status" value="1"/>
</dbReference>
<keyword evidence="14" id="KW-1185">Reference proteome</keyword>
<reference evidence="13 14" key="1">
    <citation type="submission" date="2015-07" db="EMBL/GenBank/DDBJ databases">
        <title>Comparative genomics of the Sigatoka disease complex on banana suggests a link between parallel evolutionary changes in Pseudocercospora fijiensis and Pseudocercospora eumusae and increased virulence on the banana host.</title>
        <authorList>
            <person name="Chang T.-C."/>
            <person name="Salvucci A."/>
            <person name="Crous P.W."/>
            <person name="Stergiopoulos I."/>
        </authorList>
    </citation>
    <scope>NUCLEOTIDE SEQUENCE [LARGE SCALE GENOMIC DNA]</scope>
    <source>
        <strain evidence="13 14">CBS 116634</strain>
    </source>
</reference>
<comment type="subcellular location">
    <subcellularLocation>
        <location evidence="1">Nucleus</location>
    </subcellularLocation>
</comment>
<gene>
    <name evidence="13" type="ORF">AC579_5637</name>
</gene>
<keyword evidence="3" id="KW-0479">Metal-binding</keyword>
<dbReference type="InterPro" id="IPR038765">
    <property type="entry name" value="Papain-like_cys_pep_sf"/>
</dbReference>